<dbReference type="Proteomes" id="UP001259832">
    <property type="component" value="Unassembled WGS sequence"/>
</dbReference>
<feature type="chain" id="PRO_5041899729" description="Apple domain-containing protein" evidence="3">
    <location>
        <begin position="24"/>
        <end position="604"/>
    </location>
</feature>
<protein>
    <recommendedName>
        <fullName evidence="4">Apple domain-containing protein</fullName>
    </recommendedName>
</protein>
<accession>A0AAD9LIW9</accession>
<gene>
    <name evidence="5" type="ORF">P3T76_009852</name>
</gene>
<reference evidence="5" key="1">
    <citation type="submission" date="2023-08" db="EMBL/GenBank/DDBJ databases">
        <title>Reference Genome Resource for the Citrus Pathogen Phytophthora citrophthora.</title>
        <authorList>
            <person name="Moller H."/>
            <person name="Coetzee B."/>
            <person name="Rose L.J."/>
            <person name="Van Niekerk J.M."/>
        </authorList>
    </citation>
    <scope>NUCLEOTIDE SEQUENCE</scope>
    <source>
        <strain evidence="5">STE-U-9442</strain>
    </source>
</reference>
<feature type="signal peptide" evidence="3">
    <location>
        <begin position="1"/>
        <end position="23"/>
    </location>
</feature>
<dbReference type="PANTHER" id="PTHR33946:SF4">
    <property type="entry name" value="COAGULATION FACTOR XI"/>
    <property type="match status" value="1"/>
</dbReference>
<dbReference type="EMBL" id="JASMQC010000020">
    <property type="protein sequence ID" value="KAK1937074.1"/>
    <property type="molecule type" value="Genomic_DNA"/>
</dbReference>
<name>A0AAD9LIW9_9STRA</name>
<evidence type="ECO:0000256" key="3">
    <source>
        <dbReference type="SAM" id="SignalP"/>
    </source>
</evidence>
<evidence type="ECO:0000259" key="4">
    <source>
        <dbReference type="PROSITE" id="PS50948"/>
    </source>
</evidence>
<dbReference type="PANTHER" id="PTHR33946">
    <property type="match status" value="1"/>
</dbReference>
<keyword evidence="1" id="KW-0677">Repeat</keyword>
<proteinExistence type="predicted"/>
<keyword evidence="6" id="KW-1185">Reference proteome</keyword>
<dbReference type="GO" id="GO:0006508">
    <property type="term" value="P:proteolysis"/>
    <property type="evidence" value="ECO:0007669"/>
    <property type="project" value="InterPro"/>
</dbReference>
<dbReference type="InterPro" id="IPR000177">
    <property type="entry name" value="Apple"/>
</dbReference>
<dbReference type="Gene3D" id="3.50.4.10">
    <property type="entry name" value="Hepatocyte Growth Factor"/>
    <property type="match status" value="3"/>
</dbReference>
<dbReference type="GO" id="GO:0005576">
    <property type="term" value="C:extracellular region"/>
    <property type="evidence" value="ECO:0007669"/>
    <property type="project" value="InterPro"/>
</dbReference>
<dbReference type="CDD" id="cd01100">
    <property type="entry name" value="APPLE_Factor_XI_like"/>
    <property type="match status" value="3"/>
</dbReference>
<dbReference type="SMART" id="SM00223">
    <property type="entry name" value="APPLE"/>
    <property type="match status" value="3"/>
</dbReference>
<keyword evidence="3" id="KW-0732">Signal</keyword>
<evidence type="ECO:0000256" key="2">
    <source>
        <dbReference type="ARBA" id="ARBA00023157"/>
    </source>
</evidence>
<evidence type="ECO:0000256" key="1">
    <source>
        <dbReference type="ARBA" id="ARBA00022737"/>
    </source>
</evidence>
<feature type="domain" description="Apple" evidence="4">
    <location>
        <begin position="23"/>
        <end position="98"/>
    </location>
</feature>
<dbReference type="AlphaFoldDB" id="A0AAD9LIW9"/>
<dbReference type="PROSITE" id="PS50948">
    <property type="entry name" value="PAN"/>
    <property type="match status" value="1"/>
</dbReference>
<evidence type="ECO:0000313" key="6">
    <source>
        <dbReference type="Proteomes" id="UP001259832"/>
    </source>
</evidence>
<keyword evidence="2" id="KW-1015">Disulfide bond</keyword>
<evidence type="ECO:0000313" key="5">
    <source>
        <dbReference type="EMBL" id="KAK1937074.1"/>
    </source>
</evidence>
<sequence>MLNVKFLVLCGSLLASVSESANCSPLENNVDYTGADIGNAFSTSASGCCDICSSTNGCNAFTWTNYNAGTCWLKSSKGTTKAASGAVSGSLQASSQSCPSLENNIDYTGTDVGSSRSASASGCCSICSSTNGCGAFTWTNYNGGTCWLKSSKGSSKATNGAVSGVIQATSSTCSSLESNVDYGGADIGNSRSASASGCCSICSSTNGCGAFTWTNYNGGTCWLKSSKGTSKPSNGAVSGVVKKSTDNTSGWKMTPVKVIQARVQGDAPVWHPEVNLWLSKYGNSTESYYMNNLDTVNTASVEGALMYVQAEGINVNEQSVKCQRKNNMQFVVFYEMTIVQPSYSIKYYENHTPPEYGEFVAMDGAKCTNAGSDLPKSCKVFYGLDGTMDIGPNVGCNPQSSDPRAPYPDNYWCSFPNSCALKYRSDKTAECRAQYNGGLCPMGVQPDGETCTFSYKILGYLNIDDLVGITAMGYSSYQQFCQAGGIEFKAKNTGNGFEVEQSIDFWKNPSDPKANSNRATQMVAKYNQLTSSNANMTPLPSITSLTVANPKCYLNSAACATARYGCKRSLYSQICSVCSTQGAGCEVAPSGFSFPNLPLPTGSS</sequence>
<dbReference type="InterPro" id="IPR003609">
    <property type="entry name" value="Pan_app"/>
</dbReference>
<organism evidence="5 6">
    <name type="scientific">Phytophthora citrophthora</name>
    <dbReference type="NCBI Taxonomy" id="4793"/>
    <lineage>
        <taxon>Eukaryota</taxon>
        <taxon>Sar</taxon>
        <taxon>Stramenopiles</taxon>
        <taxon>Oomycota</taxon>
        <taxon>Peronosporomycetes</taxon>
        <taxon>Peronosporales</taxon>
        <taxon>Peronosporaceae</taxon>
        <taxon>Phytophthora</taxon>
    </lineage>
</organism>
<dbReference type="Pfam" id="PF14295">
    <property type="entry name" value="PAN_4"/>
    <property type="match status" value="3"/>
</dbReference>
<comment type="caution">
    <text evidence="5">The sequence shown here is derived from an EMBL/GenBank/DDBJ whole genome shotgun (WGS) entry which is preliminary data.</text>
</comment>